<dbReference type="Pfam" id="PF11412">
    <property type="entry name" value="DsbD_N"/>
    <property type="match status" value="1"/>
</dbReference>
<gene>
    <name evidence="9" type="ORF">CSW64_01925</name>
</gene>
<evidence type="ECO:0000259" key="8">
    <source>
        <dbReference type="PROSITE" id="PS51352"/>
    </source>
</evidence>
<dbReference type="PANTHER" id="PTHR32234">
    <property type="entry name" value="THIOL:DISULFIDE INTERCHANGE PROTEIN DSBD"/>
    <property type="match status" value="1"/>
</dbReference>
<feature type="transmembrane region" description="Helical" evidence="7">
    <location>
        <begin position="546"/>
        <end position="565"/>
    </location>
</feature>
<evidence type="ECO:0000313" key="10">
    <source>
        <dbReference type="Proteomes" id="UP000228945"/>
    </source>
</evidence>
<evidence type="ECO:0000256" key="1">
    <source>
        <dbReference type="ARBA" id="ARBA00004651"/>
    </source>
</evidence>
<dbReference type="Gene3D" id="3.40.30.10">
    <property type="entry name" value="Glutaredoxin"/>
    <property type="match status" value="1"/>
</dbReference>
<evidence type="ECO:0000313" key="9">
    <source>
        <dbReference type="EMBL" id="ATQ44841.1"/>
    </source>
</evidence>
<sequence>MGVFSLASALPAAAAPVDTGHLEAELVPQQSAVPGGTIYVALRQKIDKGWHTYWRNPGDSGEATKIQWTLPPGWTAGDFVWPLPHRQPIGPLMNYGYSNEVLLPTPIHVPATAKVGETATLKADVVFLVCADICVPEEATLTLALPVAEQPTPDPKWGDRIASVLADAPKPAGLAATFAASGEAVKLAVTGDPLKGADVGDAYFFPFDGTVIDHAKAQPIERGPDGLTLTLPAGFAFTQGPAPTELAGVLSLGDRAWEISAKAGPPAAGASGLGAPPKTVSAAGEKGGLGLPFALLFAFLGGLILNLMPCVFPVLSMKAAALAGHAHDARNARAQGLAYLVGVLATFLALAGLLIALKAGGAAVGWGFQLQSPIAVAALALVMLLVALNLSGVFEVGTSIQGAGGGLASQRGLAGSFLTGVLAVVVAAPCTAPFMASAMGYALTQNAAVSLLIFGALGLGLAAPFVALSFAPGLLRLMPRPGPWMDTLRHVLAFPMYGAVAWLVWVLSQQTGPVGMAYALAAGVLAAFAVWLWGHAQRRPPAPITRGLAAAVFVGAIVLVGLLAAEKPATAASAGGKAGETAEVPYEPWSPERVAALRAEGRPVFVNFTAAWCVTCQVNERTSLGRKIIADALKRNNAVYLKADWTNRDPAIAAALAEHGRAGVPLYLVYGADGSDPVILPQLLTDGMVAEALDRAAARKPGA</sequence>
<dbReference type="GO" id="GO:0017004">
    <property type="term" value="P:cytochrome complex assembly"/>
    <property type="evidence" value="ECO:0007669"/>
    <property type="project" value="UniProtKB-KW"/>
</dbReference>
<dbReference type="GO" id="GO:0005886">
    <property type="term" value="C:plasma membrane"/>
    <property type="evidence" value="ECO:0007669"/>
    <property type="project" value="UniProtKB-SubCell"/>
</dbReference>
<reference evidence="9 10" key="1">
    <citation type="submission" date="2017-10" db="EMBL/GenBank/DDBJ databases">
        <title>Genome sequence of Caulobacter mirabilis FWC38.</title>
        <authorList>
            <person name="Fiebig A."/>
            <person name="Crosson S."/>
        </authorList>
    </citation>
    <scope>NUCLEOTIDE SEQUENCE [LARGE SCALE GENOMIC DNA]</scope>
    <source>
        <strain evidence="9 10">FWC 38</strain>
    </source>
</reference>
<feature type="transmembrane region" description="Helical" evidence="7">
    <location>
        <begin position="336"/>
        <end position="368"/>
    </location>
</feature>
<keyword evidence="6 7" id="KW-0472">Membrane</keyword>
<comment type="subcellular location">
    <subcellularLocation>
        <location evidence="1">Cell membrane</location>
        <topology evidence="1">Multi-pass membrane protein</topology>
    </subcellularLocation>
</comment>
<dbReference type="Proteomes" id="UP000228945">
    <property type="component" value="Chromosome"/>
</dbReference>
<evidence type="ECO:0000256" key="3">
    <source>
        <dbReference type="ARBA" id="ARBA00022692"/>
    </source>
</evidence>
<organism evidence="9 10">
    <name type="scientific">Caulobacter mirabilis</name>
    <dbReference type="NCBI Taxonomy" id="69666"/>
    <lineage>
        <taxon>Bacteria</taxon>
        <taxon>Pseudomonadati</taxon>
        <taxon>Pseudomonadota</taxon>
        <taxon>Alphaproteobacteria</taxon>
        <taxon>Caulobacterales</taxon>
        <taxon>Caulobacteraceae</taxon>
        <taxon>Caulobacter</taxon>
    </lineage>
</organism>
<name>A0A2D2B3N2_9CAUL</name>
<dbReference type="PANTHER" id="PTHR32234:SF3">
    <property type="entry name" value="SUPPRESSION OF COPPER SENSITIVITY PROTEIN"/>
    <property type="match status" value="1"/>
</dbReference>
<keyword evidence="10" id="KW-1185">Reference proteome</keyword>
<evidence type="ECO:0000256" key="2">
    <source>
        <dbReference type="ARBA" id="ARBA00022475"/>
    </source>
</evidence>
<feature type="transmembrane region" description="Helical" evidence="7">
    <location>
        <begin position="293"/>
        <end position="315"/>
    </location>
</feature>
<feature type="transmembrane region" description="Helical" evidence="7">
    <location>
        <begin position="514"/>
        <end position="534"/>
    </location>
</feature>
<dbReference type="Pfam" id="PF13899">
    <property type="entry name" value="Thioredoxin_7"/>
    <property type="match status" value="1"/>
</dbReference>
<evidence type="ECO:0000256" key="7">
    <source>
        <dbReference type="SAM" id="Phobius"/>
    </source>
</evidence>
<feature type="domain" description="Thioredoxin" evidence="8">
    <location>
        <begin position="563"/>
        <end position="698"/>
    </location>
</feature>
<evidence type="ECO:0000256" key="5">
    <source>
        <dbReference type="ARBA" id="ARBA00022989"/>
    </source>
</evidence>
<dbReference type="KEGG" id="cmb:CSW64_01925"/>
<feature type="transmembrane region" description="Helical" evidence="7">
    <location>
        <begin position="417"/>
        <end position="443"/>
    </location>
</feature>
<dbReference type="InterPro" id="IPR013766">
    <property type="entry name" value="Thioredoxin_domain"/>
</dbReference>
<dbReference type="SUPFAM" id="SSF52833">
    <property type="entry name" value="Thioredoxin-like"/>
    <property type="match status" value="1"/>
</dbReference>
<dbReference type="GO" id="GO:0015035">
    <property type="term" value="F:protein-disulfide reductase activity"/>
    <property type="evidence" value="ECO:0007669"/>
    <property type="project" value="TreeGrafter"/>
</dbReference>
<feature type="transmembrane region" description="Helical" evidence="7">
    <location>
        <begin position="487"/>
        <end position="508"/>
    </location>
</feature>
<protein>
    <submittedName>
        <fullName evidence="9">Thiol:disulfide interchange protein</fullName>
    </submittedName>
</protein>
<dbReference type="InterPro" id="IPR028250">
    <property type="entry name" value="DsbDN"/>
</dbReference>
<keyword evidence="5 7" id="KW-1133">Transmembrane helix</keyword>
<dbReference type="InterPro" id="IPR003834">
    <property type="entry name" value="Cyt_c_assmbl_TM_dom"/>
</dbReference>
<dbReference type="CDD" id="cd02953">
    <property type="entry name" value="DsbDgamma"/>
    <property type="match status" value="1"/>
</dbReference>
<dbReference type="EMBL" id="CP024201">
    <property type="protein sequence ID" value="ATQ44841.1"/>
    <property type="molecule type" value="Genomic_DNA"/>
</dbReference>
<accession>A0A2D2B3N2</accession>
<evidence type="ECO:0000256" key="4">
    <source>
        <dbReference type="ARBA" id="ARBA00022748"/>
    </source>
</evidence>
<keyword evidence="4" id="KW-0201">Cytochrome c-type biogenesis</keyword>
<dbReference type="AlphaFoldDB" id="A0A2D2B3N2"/>
<keyword evidence="3 7" id="KW-0812">Transmembrane</keyword>
<feature type="transmembrane region" description="Helical" evidence="7">
    <location>
        <begin position="374"/>
        <end position="396"/>
    </location>
</feature>
<evidence type="ECO:0000256" key="6">
    <source>
        <dbReference type="ARBA" id="ARBA00023136"/>
    </source>
</evidence>
<dbReference type="PROSITE" id="PS51352">
    <property type="entry name" value="THIOREDOXIN_2"/>
    <property type="match status" value="1"/>
</dbReference>
<dbReference type="InterPro" id="IPR036249">
    <property type="entry name" value="Thioredoxin-like_sf"/>
</dbReference>
<keyword evidence="2" id="KW-1003">Cell membrane</keyword>
<dbReference type="GO" id="GO:0045454">
    <property type="term" value="P:cell redox homeostasis"/>
    <property type="evidence" value="ECO:0007669"/>
    <property type="project" value="TreeGrafter"/>
</dbReference>
<dbReference type="Pfam" id="PF02683">
    <property type="entry name" value="DsbD_TM"/>
    <property type="match status" value="1"/>
</dbReference>
<feature type="transmembrane region" description="Helical" evidence="7">
    <location>
        <begin position="449"/>
        <end position="475"/>
    </location>
</feature>
<dbReference type="InterPro" id="IPR035671">
    <property type="entry name" value="DsbD_gamma"/>
</dbReference>
<dbReference type="OrthoDB" id="9811036at2"/>
<proteinExistence type="predicted"/>